<dbReference type="InParanoid" id="A0A369JBB0"/>
<evidence type="ECO:0000313" key="3">
    <source>
        <dbReference type="EMBL" id="RDB19399.1"/>
    </source>
</evidence>
<dbReference type="GO" id="GO:0006633">
    <property type="term" value="P:fatty acid biosynthetic process"/>
    <property type="evidence" value="ECO:0007669"/>
    <property type="project" value="TreeGrafter"/>
</dbReference>
<dbReference type="Pfam" id="PF00550">
    <property type="entry name" value="PP-binding"/>
    <property type="match status" value="1"/>
</dbReference>
<dbReference type="Pfam" id="PF03171">
    <property type="entry name" value="2OG-FeII_Oxy"/>
    <property type="match status" value="1"/>
</dbReference>
<dbReference type="InterPro" id="IPR036736">
    <property type="entry name" value="ACP-like_sf"/>
</dbReference>
<dbReference type="SUPFAM" id="SSF53474">
    <property type="entry name" value="alpha/beta-Hydrolases"/>
    <property type="match status" value="1"/>
</dbReference>
<dbReference type="PROSITE" id="PS50075">
    <property type="entry name" value="CARRIER"/>
    <property type="match status" value="1"/>
</dbReference>
<dbReference type="EMBL" id="LUEZ02000080">
    <property type="protein sequence ID" value="RDB19399.1"/>
    <property type="molecule type" value="Genomic_DNA"/>
</dbReference>
<comment type="caution">
    <text evidence="3">The sequence shown here is derived from an EMBL/GenBank/DDBJ whole genome shotgun (WGS) entry which is preliminary data.</text>
</comment>
<dbReference type="Pfam" id="PF00975">
    <property type="entry name" value="Thioesterase"/>
    <property type="match status" value="1"/>
</dbReference>
<dbReference type="Pfam" id="PF00501">
    <property type="entry name" value="AMP-binding"/>
    <property type="match status" value="1"/>
</dbReference>
<dbReference type="InterPro" id="IPR026992">
    <property type="entry name" value="DIOX_N"/>
</dbReference>
<dbReference type="InterPro" id="IPR000873">
    <property type="entry name" value="AMP-dep_synth/lig_dom"/>
</dbReference>
<dbReference type="SUPFAM" id="SSF51197">
    <property type="entry name" value="Clavaminate synthase-like"/>
    <property type="match status" value="1"/>
</dbReference>
<keyword evidence="4" id="KW-1185">Reference proteome</keyword>
<dbReference type="STRING" id="39966.A0A369JBB0"/>
<dbReference type="Gene3D" id="3.30.300.30">
    <property type="match status" value="1"/>
</dbReference>
<feature type="domain" description="Carrier" evidence="1">
    <location>
        <begin position="576"/>
        <end position="654"/>
    </location>
</feature>
<accession>A0A369JBB0</accession>
<dbReference type="InterPro" id="IPR027443">
    <property type="entry name" value="IPNS-like_sf"/>
</dbReference>
<name>A0A369JBB0_HYPMA</name>
<dbReference type="Proteomes" id="UP000076154">
    <property type="component" value="Unassembled WGS sequence"/>
</dbReference>
<dbReference type="Gene3D" id="3.40.50.12780">
    <property type="entry name" value="N-terminal domain of ligase-like"/>
    <property type="match status" value="1"/>
</dbReference>
<dbReference type="OrthoDB" id="288590at2759"/>
<dbReference type="InterPro" id="IPR029058">
    <property type="entry name" value="AB_hydrolase_fold"/>
</dbReference>
<sequence>MTCQEAFSTLPELLLARSQTSTAELGFLDADGHIATSLSYAQLLADSQEYAKRLVSSGLKTDGSDIVIASFSDHESHTRLFWACCLVGIPVCPIPPLHPDQSRQILFFEHLQSLFNNPTLIGDETTIQAVVQLVPSLKSLSVSQLNSTPVNESAHLEVFPHKSHGPDDIVCFMLTSGSTGNSKAVGLRHSNLLSSIQGKIKHHGTTSSSRFLNWIAFDHVACVSEVHLQALRADASQYHVSPVAIIRTPRNLLDWCNKLRISYTFSPNFLLAQICRDVAAAPYEPSALDLSSVRVFISGGESVPVKTAVEFTDILERFNAPRNVLRGGFGMTETGAGCIYDTRAIPRNVNEFNVKYLSLGKSCDGTTVRTVDTRTGAVCQPLQEGQMQLKGPTIFREYFNNPKATAESFSDGWFITGDVAVLDEDGNLHLMGRDKDCININGVKHPSVDVEHYIEDLKIDGLTKSFVYVCPMRLPNADTETYGVFYQHQIVVENPLTEEDIIAIKATNRAIKATCTLFCSQAPHIILPLPRKSFVKTALGKISRSSLAAAYLQGTYKSIEEAFAAGADEGSNADEAPSNAVEQVVYDAVASIFDLKSSSLRRSQNLFDMGASSMHLMQLKQLLQEKLSIEDIPTIALLLRPELGELADYLIDLSANASESPASATTEYNPLVCFNPIRTKPPLFLVHPGVGEVLVFINLARALADDRPVYALRARGFDAGQTPFATFEEMVECYAAAIQKAYPQGPYYVGGYSFGGAVAFEIGKKLVQAGKKVAWVGIFNLPPHIQFRMKELNWVEVLVNLCMFLALIPISGFEPLKAQLQEAYPEIKDVDSEPPSSVEIIKWVFDHCDQERLATLQLKLEDFKRWVGVAYEISYSGRGYEPAGSVPGAHMTVFCAIPLPSMGTREEFKRDRLTKWQEFGGENLELVDVDGEHYTMLAEEHVASFAEKLRGALHRAEEAFMKSASQPAPELPREKLNFEEVPIIDFSLAEKDPDAYFKQLRFALEDVGFGVFVNVPGFESSFQKELFTLAEQLFSRPQEWKDGLGTSNSYSLRGYFRADDIIGGHKAYAEAYRFGADMPVPESKDGTDVPFWLRLHEGPNQWPSESDLPTFRARMETLFERYHALNLKLNQHISKLLDIPLSTLQDFFPSTTEFNSALWHYFPVTPELLQEARNGFVQGMHEHRDPSTFVTCLIQSRAGLQAQNHEGKWVDIPMVEGGVVCNIGVQLMKLTGGRLVATMHRVNTLKIDQDRYTIPYVLSTKLSKPVLPLPQFAHPELAKGHAAPNPKIQKLMAIEDPLVRSGFARLSLFPAVTKKLYPKEFEEGEKLGIL</sequence>
<dbReference type="PROSITE" id="PS00455">
    <property type="entry name" value="AMP_BINDING"/>
    <property type="match status" value="1"/>
</dbReference>
<evidence type="ECO:0000259" key="1">
    <source>
        <dbReference type="PROSITE" id="PS50075"/>
    </source>
</evidence>
<feature type="domain" description="Fe2OG dioxygenase" evidence="2">
    <location>
        <begin position="1153"/>
        <end position="1260"/>
    </location>
</feature>
<dbReference type="InterPro" id="IPR009081">
    <property type="entry name" value="PP-bd_ACP"/>
</dbReference>
<dbReference type="Gene3D" id="1.10.1200.10">
    <property type="entry name" value="ACP-like"/>
    <property type="match status" value="1"/>
</dbReference>
<dbReference type="InterPro" id="IPR042099">
    <property type="entry name" value="ANL_N_sf"/>
</dbReference>
<dbReference type="Gene3D" id="2.60.120.330">
    <property type="entry name" value="B-lactam Antibiotic, Isopenicillin N Synthase, Chain"/>
    <property type="match status" value="1"/>
</dbReference>
<dbReference type="InterPro" id="IPR005123">
    <property type="entry name" value="Oxoglu/Fe-dep_dioxygenase_dom"/>
</dbReference>
<dbReference type="InterPro" id="IPR001031">
    <property type="entry name" value="Thioesterase"/>
</dbReference>
<evidence type="ECO:0000259" key="2">
    <source>
        <dbReference type="PROSITE" id="PS51471"/>
    </source>
</evidence>
<evidence type="ECO:0000313" key="4">
    <source>
        <dbReference type="Proteomes" id="UP000076154"/>
    </source>
</evidence>
<dbReference type="InterPro" id="IPR044861">
    <property type="entry name" value="IPNS-like_FE2OG_OXY"/>
</dbReference>
<dbReference type="GO" id="GO:0031957">
    <property type="term" value="F:very long-chain fatty acid-CoA ligase activity"/>
    <property type="evidence" value="ECO:0007669"/>
    <property type="project" value="TreeGrafter"/>
</dbReference>
<proteinExistence type="predicted"/>
<dbReference type="Gene3D" id="3.40.50.1820">
    <property type="entry name" value="alpha/beta hydrolase"/>
    <property type="match status" value="1"/>
</dbReference>
<dbReference type="PANTHER" id="PTHR24096">
    <property type="entry name" value="LONG-CHAIN-FATTY-ACID--COA LIGASE"/>
    <property type="match status" value="1"/>
</dbReference>
<dbReference type="PANTHER" id="PTHR24096:SF267">
    <property type="entry name" value="MALONATE--COA LIGASE ACSF3, MITOCHONDRIAL"/>
    <property type="match status" value="1"/>
</dbReference>
<dbReference type="SUPFAM" id="SSF47336">
    <property type="entry name" value="ACP-like"/>
    <property type="match status" value="1"/>
</dbReference>
<dbReference type="SUPFAM" id="SSF56801">
    <property type="entry name" value="Acetyl-CoA synthetase-like"/>
    <property type="match status" value="1"/>
</dbReference>
<gene>
    <name evidence="3" type="primary">atrA</name>
    <name evidence="3" type="ORF">Hypma_013484</name>
</gene>
<reference evidence="3" key="1">
    <citation type="submission" date="2018-04" db="EMBL/GenBank/DDBJ databases">
        <title>Whole genome sequencing of Hypsizygus marmoreus.</title>
        <authorList>
            <person name="Choi I.-G."/>
            <person name="Min B."/>
            <person name="Kim J.-G."/>
            <person name="Kim S."/>
            <person name="Oh Y.-L."/>
            <person name="Kong W.-S."/>
            <person name="Park H."/>
            <person name="Jeong J."/>
            <person name="Song E.-S."/>
        </authorList>
    </citation>
    <scope>NUCLEOTIDE SEQUENCE [LARGE SCALE GENOMIC DNA]</scope>
    <source>
        <strain evidence="3">51987-8</strain>
    </source>
</reference>
<dbReference type="PROSITE" id="PS51471">
    <property type="entry name" value="FE2OG_OXY"/>
    <property type="match status" value="1"/>
</dbReference>
<protein>
    <submittedName>
        <fullName evidence="3">Atromentin synthetase</fullName>
    </submittedName>
</protein>
<dbReference type="InterPro" id="IPR045851">
    <property type="entry name" value="AMP-bd_C_sf"/>
</dbReference>
<dbReference type="InterPro" id="IPR020845">
    <property type="entry name" value="AMP-binding_CS"/>
</dbReference>
<organism evidence="3 4">
    <name type="scientific">Hypsizygus marmoreus</name>
    <name type="common">White beech mushroom</name>
    <name type="synonym">Agaricus marmoreus</name>
    <dbReference type="NCBI Taxonomy" id="39966"/>
    <lineage>
        <taxon>Eukaryota</taxon>
        <taxon>Fungi</taxon>
        <taxon>Dikarya</taxon>
        <taxon>Basidiomycota</taxon>
        <taxon>Agaricomycotina</taxon>
        <taxon>Agaricomycetes</taxon>
        <taxon>Agaricomycetidae</taxon>
        <taxon>Agaricales</taxon>
        <taxon>Tricholomatineae</taxon>
        <taxon>Lyophyllaceae</taxon>
        <taxon>Hypsizygus</taxon>
    </lineage>
</organism>
<dbReference type="Pfam" id="PF14226">
    <property type="entry name" value="DIOX_N"/>
    <property type="match status" value="1"/>
</dbReference>